<sequence length="158" mass="17486">MEERWGRGTMCDKSNLGIENTTGGSRKMAISKDSNKKMQQSSIASKSKKKQAAELGTAQNSSEEKQAVAFSARCTGISSSLNLCTIFPVNAVGKRNYRKKQKAEAPEVEDDIEEFISASEVSSDFEKKGSLLYEMMINDYNKYNSSLISYIEGVNLLK</sequence>
<evidence type="ECO:0000256" key="1">
    <source>
        <dbReference type="SAM" id="MobiDB-lite"/>
    </source>
</evidence>
<accession>A0A9Q1KIB9</accession>
<reference evidence="2" key="1">
    <citation type="submission" date="2022-04" db="EMBL/GenBank/DDBJ databases">
        <title>Carnegiea gigantea Genome sequencing and assembly v2.</title>
        <authorList>
            <person name="Copetti D."/>
            <person name="Sanderson M.J."/>
            <person name="Burquez A."/>
            <person name="Wojciechowski M.F."/>
        </authorList>
    </citation>
    <scope>NUCLEOTIDE SEQUENCE</scope>
    <source>
        <strain evidence="2">SGP5-SGP5p</strain>
        <tissue evidence="2">Aerial part</tissue>
    </source>
</reference>
<evidence type="ECO:0000313" key="2">
    <source>
        <dbReference type="EMBL" id="KAJ8444911.1"/>
    </source>
</evidence>
<keyword evidence="3" id="KW-1185">Reference proteome</keyword>
<protein>
    <submittedName>
        <fullName evidence="2">Uncharacterized protein</fullName>
    </submittedName>
</protein>
<gene>
    <name evidence="2" type="ORF">Cgig2_015257</name>
</gene>
<evidence type="ECO:0000313" key="3">
    <source>
        <dbReference type="Proteomes" id="UP001153076"/>
    </source>
</evidence>
<organism evidence="2 3">
    <name type="scientific">Carnegiea gigantea</name>
    <dbReference type="NCBI Taxonomy" id="171969"/>
    <lineage>
        <taxon>Eukaryota</taxon>
        <taxon>Viridiplantae</taxon>
        <taxon>Streptophyta</taxon>
        <taxon>Embryophyta</taxon>
        <taxon>Tracheophyta</taxon>
        <taxon>Spermatophyta</taxon>
        <taxon>Magnoliopsida</taxon>
        <taxon>eudicotyledons</taxon>
        <taxon>Gunneridae</taxon>
        <taxon>Pentapetalae</taxon>
        <taxon>Caryophyllales</taxon>
        <taxon>Cactineae</taxon>
        <taxon>Cactaceae</taxon>
        <taxon>Cactoideae</taxon>
        <taxon>Echinocereeae</taxon>
        <taxon>Carnegiea</taxon>
    </lineage>
</organism>
<feature type="region of interest" description="Disordered" evidence="1">
    <location>
        <begin position="1"/>
        <end position="64"/>
    </location>
</feature>
<name>A0A9Q1KIB9_9CARY</name>
<dbReference type="AlphaFoldDB" id="A0A9Q1KIB9"/>
<dbReference type="Proteomes" id="UP001153076">
    <property type="component" value="Unassembled WGS sequence"/>
</dbReference>
<proteinExistence type="predicted"/>
<dbReference type="EMBL" id="JAKOGI010000083">
    <property type="protein sequence ID" value="KAJ8444911.1"/>
    <property type="molecule type" value="Genomic_DNA"/>
</dbReference>
<comment type="caution">
    <text evidence="2">The sequence shown here is derived from an EMBL/GenBank/DDBJ whole genome shotgun (WGS) entry which is preliminary data.</text>
</comment>